<proteinExistence type="predicted"/>
<dbReference type="EMBL" id="JPEP01000002">
    <property type="protein sequence ID" value="KEY19094.1"/>
    <property type="molecule type" value="Genomic_DNA"/>
</dbReference>
<organism evidence="3 5">
    <name type="scientific">Kaistella antarctica</name>
    <dbReference type="NCBI Taxonomy" id="266748"/>
    <lineage>
        <taxon>Bacteria</taxon>
        <taxon>Pseudomonadati</taxon>
        <taxon>Bacteroidota</taxon>
        <taxon>Flavobacteriia</taxon>
        <taxon>Flavobacteriales</taxon>
        <taxon>Weeksellaceae</taxon>
        <taxon>Chryseobacterium group</taxon>
        <taxon>Kaistella</taxon>
    </lineage>
</organism>
<keyword evidence="1" id="KW-0472">Membrane</keyword>
<evidence type="ECO:0000256" key="1">
    <source>
        <dbReference type="SAM" id="Phobius"/>
    </source>
</evidence>
<dbReference type="KEGG" id="cant:NCTC13489_01228"/>
<accession>A0A448NQJ2</accession>
<keyword evidence="1" id="KW-1133">Transmembrane helix</keyword>
<dbReference type="Proteomes" id="UP000028349">
    <property type="component" value="Unassembled WGS sequence"/>
</dbReference>
<keyword evidence="1" id="KW-0812">Transmembrane</keyword>
<dbReference type="OrthoDB" id="1200238at2"/>
<evidence type="ECO:0000313" key="2">
    <source>
        <dbReference type="EMBL" id="KEY19094.1"/>
    </source>
</evidence>
<dbReference type="RefSeq" id="WP_034719919.1">
    <property type="nucleotide sequence ID" value="NZ_FOIX01000003.1"/>
</dbReference>
<feature type="transmembrane region" description="Helical" evidence="1">
    <location>
        <begin position="46"/>
        <end position="73"/>
    </location>
</feature>
<feature type="transmembrane region" description="Helical" evidence="1">
    <location>
        <begin position="15"/>
        <end position="34"/>
    </location>
</feature>
<dbReference type="EMBL" id="LR134441">
    <property type="protein sequence ID" value="VEH98890.1"/>
    <property type="molecule type" value="Genomic_DNA"/>
</dbReference>
<sequence>MKNFENIKNLLPLGYLYLVVLGVIKESIVFYQLGINIIKYSSVMDILLSPIAVITSHPLIIFTFLLFSVYPFFVARMFTKHSEKKWVRLTFGIKKNRLEMNEVEIEKYKNTLVIFMFVFIYLSLFLGMAFQQGYMTSQEIKNDQLKYKHELYFVTGESQTVKIIDNNSEYFFYVAKGNKNINIIPKLSIKKIEMIENKMLNNKRD</sequence>
<evidence type="ECO:0000313" key="3">
    <source>
        <dbReference type="EMBL" id="VEH98890.1"/>
    </source>
</evidence>
<name>A0A448NQJ2_9FLAO</name>
<dbReference type="STRING" id="266748.HY04_11720"/>
<reference evidence="3 5" key="2">
    <citation type="submission" date="2018-12" db="EMBL/GenBank/DDBJ databases">
        <authorList>
            <consortium name="Pathogen Informatics"/>
        </authorList>
    </citation>
    <scope>NUCLEOTIDE SEQUENCE [LARGE SCALE GENOMIC DNA]</scope>
    <source>
        <strain evidence="3 5">NCTC13489</strain>
    </source>
</reference>
<dbReference type="AlphaFoldDB" id="A0A448NQJ2"/>
<gene>
    <name evidence="2" type="ORF">HY04_11720</name>
    <name evidence="3" type="ORF">NCTC13489_01228</name>
</gene>
<dbReference type="Proteomes" id="UP000270036">
    <property type="component" value="Chromosome"/>
</dbReference>
<reference evidence="2 4" key="1">
    <citation type="submission" date="2014-07" db="EMBL/GenBank/DDBJ databases">
        <authorList>
            <person name="Pisani N.G."/>
            <person name="Newman J.D."/>
        </authorList>
    </citation>
    <scope>NUCLEOTIDE SEQUENCE [LARGE SCALE GENOMIC DNA]</scope>
    <source>
        <strain evidence="2 4">LMG 24720</strain>
    </source>
</reference>
<keyword evidence="4" id="KW-1185">Reference proteome</keyword>
<evidence type="ECO:0000313" key="5">
    <source>
        <dbReference type="Proteomes" id="UP000270036"/>
    </source>
</evidence>
<feature type="transmembrane region" description="Helical" evidence="1">
    <location>
        <begin position="112"/>
        <end position="130"/>
    </location>
</feature>
<evidence type="ECO:0000313" key="4">
    <source>
        <dbReference type="Proteomes" id="UP000028349"/>
    </source>
</evidence>
<protein>
    <submittedName>
        <fullName evidence="3">Uncharacterized protein</fullName>
    </submittedName>
</protein>